<dbReference type="InterPro" id="IPR036052">
    <property type="entry name" value="TrpB-like_PALP_sf"/>
</dbReference>
<keyword evidence="3 5" id="KW-0456">Lyase</keyword>
<dbReference type="EC" id="4.3.1.19" evidence="5"/>
<dbReference type="PANTHER" id="PTHR48078">
    <property type="entry name" value="THREONINE DEHYDRATASE, MITOCHONDRIAL-RELATED"/>
    <property type="match status" value="1"/>
</dbReference>
<dbReference type="InterPro" id="IPR050147">
    <property type="entry name" value="Ser/Thr_Dehydratase"/>
</dbReference>
<evidence type="ECO:0000259" key="4">
    <source>
        <dbReference type="Pfam" id="PF00291"/>
    </source>
</evidence>
<dbReference type="InterPro" id="IPR000634">
    <property type="entry name" value="Ser/Thr_deHydtase_PyrdxlP-BS"/>
</dbReference>
<gene>
    <name evidence="5" type="primary">tdcB</name>
    <name evidence="5" type="ORF">DF168_01460</name>
</gene>
<evidence type="ECO:0000256" key="1">
    <source>
        <dbReference type="ARBA" id="ARBA00001933"/>
    </source>
</evidence>
<comment type="cofactor">
    <cofactor evidence="1">
        <name>pyridoxal 5'-phosphate</name>
        <dbReference type="ChEBI" id="CHEBI:597326"/>
    </cofactor>
</comment>
<dbReference type="GO" id="GO:0009097">
    <property type="term" value="P:isoleucine biosynthetic process"/>
    <property type="evidence" value="ECO:0007669"/>
    <property type="project" value="TreeGrafter"/>
</dbReference>
<dbReference type="GO" id="GO:0004794">
    <property type="term" value="F:threonine deaminase activity"/>
    <property type="evidence" value="ECO:0007669"/>
    <property type="project" value="UniProtKB-EC"/>
</dbReference>
<dbReference type="NCBIfam" id="NF004771">
    <property type="entry name" value="PRK06110.1"/>
    <property type="match status" value="1"/>
</dbReference>
<dbReference type="EMBL" id="CP029803">
    <property type="protein sequence ID" value="AWT60257.1"/>
    <property type="molecule type" value="Genomic_DNA"/>
</dbReference>
<evidence type="ECO:0000313" key="5">
    <source>
        <dbReference type="EMBL" id="AWT60257.1"/>
    </source>
</evidence>
<dbReference type="AlphaFoldDB" id="A0A2Z4AJB7"/>
<evidence type="ECO:0000313" key="6">
    <source>
        <dbReference type="Proteomes" id="UP000247465"/>
    </source>
</evidence>
<protein>
    <submittedName>
        <fullName evidence="5">L-threonine dehydratase catabolic TdcB</fullName>
        <ecNumber evidence="5">4.3.1.19</ecNumber>
    </submittedName>
</protein>
<dbReference type="PANTHER" id="PTHR48078:SF7">
    <property type="entry name" value="BLL6502 PROTEIN"/>
    <property type="match status" value="1"/>
</dbReference>
<dbReference type="SUPFAM" id="SSF53686">
    <property type="entry name" value="Tryptophan synthase beta subunit-like PLP-dependent enzymes"/>
    <property type="match status" value="1"/>
</dbReference>
<dbReference type="Pfam" id="PF00291">
    <property type="entry name" value="PALP"/>
    <property type="match status" value="1"/>
</dbReference>
<dbReference type="PROSITE" id="PS00165">
    <property type="entry name" value="DEHYDRATASE_SER_THR"/>
    <property type="match status" value="1"/>
</dbReference>
<dbReference type="CDD" id="cd01562">
    <property type="entry name" value="Thr-dehyd"/>
    <property type="match status" value="1"/>
</dbReference>
<organism evidence="5 6">
    <name type="scientific">Candidatus Moanibacter tarae</name>
    <dbReference type="NCBI Taxonomy" id="2200854"/>
    <lineage>
        <taxon>Bacteria</taxon>
        <taxon>Pseudomonadati</taxon>
        <taxon>Verrucomicrobiota</taxon>
        <taxon>Opitutia</taxon>
        <taxon>Puniceicoccales</taxon>
        <taxon>Puniceicoccales incertae sedis</taxon>
        <taxon>Candidatus Moanibacter</taxon>
    </lineage>
</organism>
<dbReference type="GO" id="GO:0030170">
    <property type="term" value="F:pyridoxal phosphate binding"/>
    <property type="evidence" value="ECO:0007669"/>
    <property type="project" value="InterPro"/>
</dbReference>
<dbReference type="GO" id="GO:0003941">
    <property type="term" value="F:L-serine ammonia-lyase activity"/>
    <property type="evidence" value="ECO:0007669"/>
    <property type="project" value="TreeGrafter"/>
</dbReference>
<dbReference type="Proteomes" id="UP000247465">
    <property type="component" value="Chromosome"/>
</dbReference>
<feature type="domain" description="Tryptophan synthase beta chain-like PALP" evidence="4">
    <location>
        <begin position="27"/>
        <end position="312"/>
    </location>
</feature>
<accession>A0A2Z4AJB7</accession>
<dbReference type="InterPro" id="IPR001926">
    <property type="entry name" value="TrpB-like_PALP"/>
</dbReference>
<name>A0A2Z4AJB7_9BACT</name>
<dbReference type="KEGG" id="mtar:DF168_01460"/>
<evidence type="ECO:0000256" key="3">
    <source>
        <dbReference type="ARBA" id="ARBA00023239"/>
    </source>
</evidence>
<sequence length="330" mass="35268">MRAKGTEALGFTLADFETAAAAFSGILSPTPQISWPLLNQRCGCEVWVKHENHLPTGSFKLRGGIWYTEKMLKSRNGSNGVIAATRGNHGQSVALSALSYRIPASVVVPFGNSIEKNRAMVAYGAKLIQFGTDFDDSLQRAYQLASERDLSFFPSFHPLLVQGVGTYAIEFFRGAPDLHTVYVPIGLGSGICGMIAARNALNLQTDIVGVVAEKAPAYALSFARGKSIDTKSSGTIADGLAVRKPHPAALEFILNGASRIVAVTEKQILDAIGFLFRDTHNIAEGAGAGPLAALLKERENMQGRRVGLVLSGGNIDWELFLCANEQASTS</sequence>
<keyword evidence="2" id="KW-0663">Pyridoxal phosphate</keyword>
<dbReference type="Gene3D" id="3.40.50.1100">
    <property type="match status" value="2"/>
</dbReference>
<reference evidence="5 6" key="1">
    <citation type="submission" date="2018-06" db="EMBL/GenBank/DDBJ databases">
        <title>Draft Genome Sequence of a Novel Marine Bacterium Related to the Verrucomicrobia.</title>
        <authorList>
            <person name="Vosseberg J."/>
            <person name="Martijn J."/>
            <person name="Ettema T.J.G."/>
        </authorList>
    </citation>
    <scope>NUCLEOTIDE SEQUENCE [LARGE SCALE GENOMIC DNA]</scope>
    <source>
        <strain evidence="5">TARA_B100001123</strain>
    </source>
</reference>
<evidence type="ECO:0000256" key="2">
    <source>
        <dbReference type="ARBA" id="ARBA00022898"/>
    </source>
</evidence>
<dbReference type="GO" id="GO:0006565">
    <property type="term" value="P:L-serine catabolic process"/>
    <property type="evidence" value="ECO:0007669"/>
    <property type="project" value="TreeGrafter"/>
</dbReference>
<proteinExistence type="predicted"/>
<dbReference type="GO" id="GO:0006567">
    <property type="term" value="P:L-threonine catabolic process"/>
    <property type="evidence" value="ECO:0007669"/>
    <property type="project" value="TreeGrafter"/>
</dbReference>